<organism evidence="2 3">
    <name type="scientific">Puccinia coronata f. sp. avenae</name>
    <dbReference type="NCBI Taxonomy" id="200324"/>
    <lineage>
        <taxon>Eukaryota</taxon>
        <taxon>Fungi</taxon>
        <taxon>Dikarya</taxon>
        <taxon>Basidiomycota</taxon>
        <taxon>Pucciniomycotina</taxon>
        <taxon>Pucciniomycetes</taxon>
        <taxon>Pucciniales</taxon>
        <taxon>Pucciniaceae</taxon>
        <taxon>Puccinia</taxon>
    </lineage>
</organism>
<feature type="compositionally biased region" description="Polar residues" evidence="1">
    <location>
        <begin position="199"/>
        <end position="211"/>
    </location>
</feature>
<reference evidence="2 3" key="1">
    <citation type="submission" date="2017-11" db="EMBL/GenBank/DDBJ databases">
        <title>De novo assembly and phasing of dikaryotic genomes from two isolates of Puccinia coronata f. sp. avenae, the causal agent of oat crown rust.</title>
        <authorList>
            <person name="Miller M.E."/>
            <person name="Zhang Y."/>
            <person name="Omidvar V."/>
            <person name="Sperschneider J."/>
            <person name="Schwessinger B."/>
            <person name="Raley C."/>
            <person name="Palmer J.M."/>
            <person name="Garnica D."/>
            <person name="Upadhyaya N."/>
            <person name="Rathjen J."/>
            <person name="Taylor J.M."/>
            <person name="Park R.F."/>
            <person name="Dodds P.N."/>
            <person name="Hirsch C.D."/>
            <person name="Kianian S.F."/>
            <person name="Figueroa M."/>
        </authorList>
    </citation>
    <scope>NUCLEOTIDE SEQUENCE [LARGE SCALE GENOMIC DNA]</scope>
    <source>
        <strain evidence="2">12SD80</strain>
    </source>
</reference>
<feature type="region of interest" description="Disordered" evidence="1">
    <location>
        <begin position="181"/>
        <end position="220"/>
    </location>
</feature>
<gene>
    <name evidence="2" type="ORF">PCASD_16803</name>
</gene>
<evidence type="ECO:0000313" key="2">
    <source>
        <dbReference type="EMBL" id="PLW18851.1"/>
    </source>
</evidence>
<evidence type="ECO:0000256" key="1">
    <source>
        <dbReference type="SAM" id="MobiDB-lite"/>
    </source>
</evidence>
<feature type="region of interest" description="Disordered" evidence="1">
    <location>
        <begin position="234"/>
        <end position="285"/>
    </location>
</feature>
<dbReference type="Proteomes" id="UP000235392">
    <property type="component" value="Unassembled WGS sequence"/>
</dbReference>
<protein>
    <submittedName>
        <fullName evidence="2">Uncharacterized protein</fullName>
    </submittedName>
</protein>
<dbReference type="EMBL" id="PGCI01000725">
    <property type="protein sequence ID" value="PLW18851.1"/>
    <property type="molecule type" value="Genomic_DNA"/>
</dbReference>
<dbReference type="AlphaFoldDB" id="A0A2N5T020"/>
<accession>A0A2N5T020</accession>
<sequence length="285" mass="31417">MSAAEQLKTIGCCLLVNVTLKTHDAIATHDFTDDRSDSSWVHAASEDVPSPITTISSRYNDHQVIGFGDQQTTACISSNFLSLTNVGRVAKALVDVLSCSVFSRDRLMFPHFFRHSYQHLKPRWHALSLASCFTPLTPARTLLKMRQDLLEALDILLACQHLIHLALAASERLEHSHLAPLSNKQPFSDEPAGPDDQPTDPTTSRVNSLPTSLPAPTYDDTAYATDLDQFLVPIRDYEAADPNEDASSQTNTQSELPPDGSDQECVAAESQTDAPGPDWKYQERN</sequence>
<evidence type="ECO:0000313" key="3">
    <source>
        <dbReference type="Proteomes" id="UP000235392"/>
    </source>
</evidence>
<proteinExistence type="predicted"/>
<name>A0A2N5T020_9BASI</name>
<feature type="compositionally biased region" description="Polar residues" evidence="1">
    <location>
        <begin position="245"/>
        <end position="255"/>
    </location>
</feature>
<comment type="caution">
    <text evidence="2">The sequence shown here is derived from an EMBL/GenBank/DDBJ whole genome shotgun (WGS) entry which is preliminary data.</text>
</comment>